<name>A0A1Y6M5T8_KLEPN</name>
<dbReference type="EMBL" id="LT882698">
    <property type="protein sequence ID" value="SMY31160.1"/>
    <property type="molecule type" value="Genomic_DNA"/>
</dbReference>
<organism evidence="2">
    <name type="scientific">Klebsiella pneumoniae</name>
    <dbReference type="NCBI Taxonomy" id="573"/>
    <lineage>
        <taxon>Bacteria</taxon>
        <taxon>Pseudomonadati</taxon>
        <taxon>Pseudomonadota</taxon>
        <taxon>Gammaproteobacteria</taxon>
        <taxon>Enterobacterales</taxon>
        <taxon>Enterobacteriaceae</taxon>
        <taxon>Klebsiella/Raoultella group</taxon>
        <taxon>Klebsiella</taxon>
        <taxon>Klebsiella pneumoniae complex</taxon>
    </lineage>
</organism>
<gene>
    <name evidence="2" type="ORF">PKLPN57_98</name>
</gene>
<evidence type="ECO:0000256" key="1">
    <source>
        <dbReference type="SAM" id="Phobius"/>
    </source>
</evidence>
<sequence length="38" mass="4233">MCVAGVFSVAFSVWYLFFAKGGNLFLYPSEVMRFFSGG</sequence>
<evidence type="ECO:0000313" key="2">
    <source>
        <dbReference type="EMBL" id="SMY31160.1"/>
    </source>
</evidence>
<keyword evidence="1" id="KW-1133">Transmembrane helix</keyword>
<dbReference type="AlphaFoldDB" id="A0A1Y6M5T8"/>
<feature type="transmembrane region" description="Helical" evidence="1">
    <location>
        <begin position="6"/>
        <end position="26"/>
    </location>
</feature>
<reference evidence="2" key="1">
    <citation type="submission" date="2017-05" db="EMBL/GenBank/DDBJ databases">
        <authorList>
            <person name="Song R."/>
            <person name="Chenine A.L."/>
            <person name="Ruprecht R.M."/>
        </authorList>
    </citation>
    <scope>NUCLEOTIDE SEQUENCE</scope>
    <source>
        <strain evidence="2">Klebsiella pneumoniae KLPN57</strain>
    </source>
</reference>
<protein>
    <submittedName>
        <fullName evidence="2">Uncharacterized protein</fullName>
    </submittedName>
</protein>
<keyword evidence="1" id="KW-0812">Transmembrane</keyword>
<keyword evidence="1" id="KW-0472">Membrane</keyword>
<accession>A0A1Y6M5T8</accession>
<proteinExistence type="predicted"/>